<evidence type="ECO:0000259" key="6">
    <source>
        <dbReference type="PROSITE" id="PS50835"/>
    </source>
</evidence>
<dbReference type="AlphaFoldDB" id="B9XN29"/>
<comment type="caution">
    <text evidence="7">The sequence shown here is derived from an EMBL/GenBank/DDBJ whole genome shotgun (WGS) entry which is preliminary data.</text>
</comment>
<evidence type="ECO:0000256" key="3">
    <source>
        <dbReference type="ARBA" id="ARBA00022729"/>
    </source>
</evidence>
<feature type="domain" description="Ig-like" evidence="6">
    <location>
        <begin position="589"/>
        <end position="671"/>
    </location>
</feature>
<dbReference type="InterPro" id="IPR036179">
    <property type="entry name" value="Ig-like_dom_sf"/>
</dbReference>
<evidence type="ECO:0000256" key="2">
    <source>
        <dbReference type="ARBA" id="ARBA00022723"/>
    </source>
</evidence>
<protein>
    <submittedName>
        <fullName evidence="7">Immunoglobulin I-set domain protein</fullName>
    </submittedName>
</protein>
<keyword evidence="8" id="KW-1185">Reference proteome</keyword>
<keyword evidence="2" id="KW-0479">Metal-binding</keyword>
<dbReference type="SUPFAM" id="SSF48726">
    <property type="entry name" value="Immunoglobulin"/>
    <property type="match status" value="2"/>
</dbReference>
<organism evidence="7 8">
    <name type="scientific">Pedosphaera parvula (strain Ellin514)</name>
    <dbReference type="NCBI Taxonomy" id="320771"/>
    <lineage>
        <taxon>Bacteria</taxon>
        <taxon>Pseudomonadati</taxon>
        <taxon>Verrucomicrobiota</taxon>
        <taxon>Pedosphaerae</taxon>
        <taxon>Pedosphaerales</taxon>
        <taxon>Pedosphaeraceae</taxon>
        <taxon>Pedosphaera</taxon>
    </lineage>
</organism>
<evidence type="ECO:0000313" key="8">
    <source>
        <dbReference type="Proteomes" id="UP000003688"/>
    </source>
</evidence>
<dbReference type="PROSITE" id="PS50835">
    <property type="entry name" value="IG_LIKE"/>
    <property type="match status" value="1"/>
</dbReference>
<dbReference type="InterPro" id="IPR006558">
    <property type="entry name" value="LamG-like"/>
</dbReference>
<evidence type="ECO:0000256" key="4">
    <source>
        <dbReference type="ARBA" id="ARBA00022837"/>
    </source>
</evidence>
<keyword evidence="4" id="KW-0106">Calcium</keyword>
<dbReference type="InterPro" id="IPR007110">
    <property type="entry name" value="Ig-like_dom"/>
</dbReference>
<gene>
    <name evidence="7" type="ORF">Cflav_PD1787</name>
</gene>
<dbReference type="Pfam" id="PF13927">
    <property type="entry name" value="Ig_3"/>
    <property type="match status" value="1"/>
</dbReference>
<dbReference type="InterPro" id="IPR051360">
    <property type="entry name" value="Neuronal_Pentraxin_Related"/>
</dbReference>
<proteinExistence type="predicted"/>
<evidence type="ECO:0000256" key="5">
    <source>
        <dbReference type="ARBA" id="ARBA00023157"/>
    </source>
</evidence>
<sequence length="940" mass="100361" precursor="true">MYEVNRLSKLKTMKAFSKVALALTILITVTTSFASDLRLGLISYWPLEADNGGTTPDLSSGNNMTVVGGSTIGAGKVGSGFVFNGTSQYLNIVHDTNNVATGLTIFSAGTFTLAMWVKGSSNQTDRMLFTMSNTTNNNPLVLFQTKNSAIGNTTSSNKLDVLIRNNSGGAGTQLNHRQSSQVVFDNTWHHIAWVDDRGTVKLYVDGSLDQTNFNYTVTQPYTFNTTSIGALVRPGISGFFNGSIDEVAVWERALSQAEVQSLITNGMPQPVTNSPPTFVQQPLSSTNNMGDRLNFSVQVYGQHPYSYQWYKNGVSIPNAINKTYSDTSTTEPATNTYYVVAANPAGSTQSDTATVVIVPDVVPNVTAGLLSYWPLDSVTNSTTLNTPDLYSHNDLQLIAMDGSSLVPGQFGSALNFDANLQQYAVRSSGFPIYNNTNYTVSFWVNAQGLSQQSKVVFAEANPTNINTYFLMGTDTSSSSSMHVKIAPGVDKISTRQVFDATWHHVVWVDENGKGRLYVDGVLDETDFGYTRSSIGASNTTAAALAQASATNFFSGAMDELAVWGRRLSYTEIQAIRTNGIPAPVTAIPPAITIQPVDRTNAVFQGDTVLFGVAASGTSPLSYQWNKNGTAISGATSNVLDLVNVQSADAANYNVVITNSAGSVTSVVAHLTMIPYTPATAGEVLKVDFDLASAPTTFPGFDSLTLTKNGTNFNGVNVTVTGIGASLQDRDRGALAGLPASITQIPIYRDFIYANSGGDANGLRILIERLAPNVQYGLTVWSWDQGSTGVRISDWVEAATGVPIAITNGYTFDGGVNPPGHDFDYTFGGLLTASASGKLQIEGRKDGGTAGQPGVFVNAIRLVAQPIIKISKVELNNNGNIRLTVERQYPYQPVHFENSAAVSGASWGTTATGGIIEEHGPIAIAEFPITDSKMFYRVVAP</sequence>
<dbReference type="Proteomes" id="UP000003688">
    <property type="component" value="Unassembled WGS sequence"/>
</dbReference>
<keyword evidence="3" id="KW-0732">Signal</keyword>
<dbReference type="SUPFAM" id="SSF49899">
    <property type="entry name" value="Concanavalin A-like lectins/glucanases"/>
    <property type="match status" value="2"/>
</dbReference>
<dbReference type="Gene3D" id="2.60.120.200">
    <property type="match status" value="2"/>
</dbReference>
<evidence type="ECO:0000256" key="1">
    <source>
        <dbReference type="ARBA" id="ARBA00001913"/>
    </source>
</evidence>
<dbReference type="PANTHER" id="PTHR19277">
    <property type="entry name" value="PENTRAXIN"/>
    <property type="match status" value="1"/>
</dbReference>
<reference evidence="7 8" key="1">
    <citation type="journal article" date="2011" name="J. Bacteriol.">
        <title>Genome sequence of 'Pedosphaera parvula' Ellin514, an aerobic Verrucomicrobial isolate from pasture soil.</title>
        <authorList>
            <person name="Kant R."/>
            <person name="van Passel M.W."/>
            <person name="Sangwan P."/>
            <person name="Palva A."/>
            <person name="Lucas S."/>
            <person name="Copeland A."/>
            <person name="Lapidus A."/>
            <person name="Glavina Del Rio T."/>
            <person name="Dalin E."/>
            <person name="Tice H."/>
            <person name="Bruce D."/>
            <person name="Goodwin L."/>
            <person name="Pitluck S."/>
            <person name="Chertkov O."/>
            <person name="Larimer F.W."/>
            <person name="Land M.L."/>
            <person name="Hauser L."/>
            <person name="Brettin T.S."/>
            <person name="Detter J.C."/>
            <person name="Han S."/>
            <person name="de Vos W.M."/>
            <person name="Janssen P.H."/>
            <person name="Smidt H."/>
        </authorList>
    </citation>
    <scope>NUCLEOTIDE SEQUENCE [LARGE SCALE GENOMIC DNA]</scope>
    <source>
        <strain evidence="7 8">Ellin514</strain>
    </source>
</reference>
<accession>B9XN29</accession>
<dbReference type="Pfam" id="PF13385">
    <property type="entry name" value="Laminin_G_3"/>
    <property type="match status" value="2"/>
</dbReference>
<dbReference type="EMBL" id="ABOX02000038">
    <property type="protein sequence ID" value="EEF58691.1"/>
    <property type="molecule type" value="Genomic_DNA"/>
</dbReference>
<dbReference type="GO" id="GO:0046872">
    <property type="term" value="F:metal ion binding"/>
    <property type="evidence" value="ECO:0007669"/>
    <property type="project" value="UniProtKB-KW"/>
</dbReference>
<name>B9XN29_PEDPL</name>
<dbReference type="InterPro" id="IPR013320">
    <property type="entry name" value="ConA-like_dom_sf"/>
</dbReference>
<dbReference type="InterPro" id="IPR013783">
    <property type="entry name" value="Ig-like_fold"/>
</dbReference>
<comment type="cofactor">
    <cofactor evidence="1">
        <name>Ca(2+)</name>
        <dbReference type="ChEBI" id="CHEBI:29108"/>
    </cofactor>
</comment>
<dbReference type="PANTHER" id="PTHR19277:SF125">
    <property type="entry name" value="B6"/>
    <property type="match status" value="1"/>
</dbReference>
<dbReference type="Gene3D" id="2.60.40.10">
    <property type="entry name" value="Immunoglobulins"/>
    <property type="match status" value="2"/>
</dbReference>
<dbReference type="SMART" id="SM00560">
    <property type="entry name" value="LamGL"/>
    <property type="match status" value="2"/>
</dbReference>
<dbReference type="STRING" id="320771.Cflav_PD1787"/>
<evidence type="ECO:0000313" key="7">
    <source>
        <dbReference type="EMBL" id="EEF58691.1"/>
    </source>
</evidence>
<keyword evidence="5" id="KW-1015">Disulfide bond</keyword>